<proteinExistence type="predicted"/>
<comment type="caution">
    <text evidence="1">The sequence shown here is derived from an EMBL/GenBank/DDBJ whole genome shotgun (WGS) entry which is preliminary data.</text>
</comment>
<keyword evidence="2" id="KW-1185">Reference proteome</keyword>
<gene>
    <name evidence="1" type="ORF">GPX89_05240</name>
</gene>
<organism evidence="1 2">
    <name type="scientific">Nocardia terrae</name>
    <dbReference type="NCBI Taxonomy" id="2675851"/>
    <lineage>
        <taxon>Bacteria</taxon>
        <taxon>Bacillati</taxon>
        <taxon>Actinomycetota</taxon>
        <taxon>Actinomycetes</taxon>
        <taxon>Mycobacteriales</taxon>
        <taxon>Nocardiaceae</taxon>
        <taxon>Nocardia</taxon>
    </lineage>
</organism>
<sequence>MSDSDVAPTEEIERRRLLADRVRAELRRAGLPAHDAFRDARTGGAAVGVDSGNDMIGGVFIDWRPAPALTDAVVAAAQAGEFESAAARQSLEISVAMSSAIIAILRAAGLHAEAGLNDLSPDTVFVESPDARGTA</sequence>
<accession>A0A7K1UR69</accession>
<dbReference type="Proteomes" id="UP000466794">
    <property type="component" value="Unassembled WGS sequence"/>
</dbReference>
<reference evidence="1 2" key="1">
    <citation type="submission" date="2019-12" db="EMBL/GenBank/DDBJ databases">
        <title>Nocardia sp. nov. ET3-3 isolated from soil.</title>
        <authorList>
            <person name="Kanchanasin P."/>
            <person name="Tanasupawat S."/>
            <person name="Yuki M."/>
            <person name="Kudo T."/>
        </authorList>
    </citation>
    <scope>NUCLEOTIDE SEQUENCE [LARGE SCALE GENOMIC DNA]</scope>
    <source>
        <strain evidence="1 2">ET3-3</strain>
    </source>
</reference>
<name>A0A7K1UR69_9NOCA</name>
<evidence type="ECO:0000313" key="2">
    <source>
        <dbReference type="Proteomes" id="UP000466794"/>
    </source>
</evidence>
<dbReference type="RefSeq" id="WP_157355388.1">
    <property type="nucleotide sequence ID" value="NZ_WRPP01000001.1"/>
</dbReference>
<protein>
    <submittedName>
        <fullName evidence="1">Uncharacterized protein</fullName>
    </submittedName>
</protein>
<dbReference type="AlphaFoldDB" id="A0A7K1UR69"/>
<dbReference type="EMBL" id="WRPP01000001">
    <property type="protein sequence ID" value="MVU76649.1"/>
    <property type="molecule type" value="Genomic_DNA"/>
</dbReference>
<evidence type="ECO:0000313" key="1">
    <source>
        <dbReference type="EMBL" id="MVU76649.1"/>
    </source>
</evidence>